<dbReference type="Gene3D" id="3.30.70.100">
    <property type="match status" value="1"/>
</dbReference>
<reference evidence="2 3" key="1">
    <citation type="submission" date="2019-03" db="EMBL/GenBank/DDBJ databases">
        <title>Genomic Encyclopedia of Archaeal and Bacterial Type Strains, Phase II (KMG-II): from individual species to whole genera.</title>
        <authorList>
            <person name="Goeker M."/>
        </authorList>
    </citation>
    <scope>NUCLEOTIDE SEQUENCE [LARGE SCALE GENOMIC DNA]</scope>
    <source>
        <strain evidence="2 3">DSM 28323</strain>
    </source>
</reference>
<dbReference type="SUPFAM" id="SSF54909">
    <property type="entry name" value="Dimeric alpha+beta barrel"/>
    <property type="match status" value="1"/>
</dbReference>
<evidence type="ECO:0000313" key="3">
    <source>
        <dbReference type="Proteomes" id="UP000295741"/>
    </source>
</evidence>
<evidence type="ECO:0000313" key="2">
    <source>
        <dbReference type="EMBL" id="TDO26555.1"/>
    </source>
</evidence>
<keyword evidence="2" id="KW-0503">Monooxygenase</keyword>
<keyword evidence="3" id="KW-1185">Reference proteome</keyword>
<dbReference type="Pfam" id="PF03992">
    <property type="entry name" value="ABM"/>
    <property type="match status" value="1"/>
</dbReference>
<feature type="domain" description="ABM" evidence="1">
    <location>
        <begin position="4"/>
        <end position="92"/>
    </location>
</feature>
<comment type="caution">
    <text evidence="2">The sequence shown here is derived from an EMBL/GenBank/DDBJ whole genome shotgun (WGS) entry which is preliminary data.</text>
</comment>
<gene>
    <name evidence="2" type="ORF">BC659_1862</name>
</gene>
<dbReference type="EMBL" id="SNWP01000011">
    <property type="protein sequence ID" value="TDO26555.1"/>
    <property type="molecule type" value="Genomic_DNA"/>
</dbReference>
<dbReference type="PROSITE" id="PS51725">
    <property type="entry name" value="ABM"/>
    <property type="match status" value="1"/>
</dbReference>
<dbReference type="InterPro" id="IPR007138">
    <property type="entry name" value="ABM_dom"/>
</dbReference>
<sequence length="102" mass="11519">MHHYTLQTRFVTRQSKGNNLLNILTGLYNKIAYVHGCHLYIINQDAENGDHILVTELWDSPESHEKSQTLHDFQEALSQASPLLAVEPERKVLKAVAGKGLL</sequence>
<protein>
    <submittedName>
        <fullName evidence="2">Quinol monooxygenase YgiN</fullName>
    </submittedName>
</protein>
<organism evidence="2 3">
    <name type="scientific">Sediminibacterium goheungense</name>
    <dbReference type="NCBI Taxonomy" id="1086393"/>
    <lineage>
        <taxon>Bacteria</taxon>
        <taxon>Pseudomonadati</taxon>
        <taxon>Bacteroidota</taxon>
        <taxon>Chitinophagia</taxon>
        <taxon>Chitinophagales</taxon>
        <taxon>Chitinophagaceae</taxon>
        <taxon>Sediminibacterium</taxon>
    </lineage>
</organism>
<dbReference type="GO" id="GO:0004497">
    <property type="term" value="F:monooxygenase activity"/>
    <property type="evidence" value="ECO:0007669"/>
    <property type="project" value="UniProtKB-KW"/>
</dbReference>
<dbReference type="Proteomes" id="UP000295741">
    <property type="component" value="Unassembled WGS sequence"/>
</dbReference>
<dbReference type="RefSeq" id="WP_162847398.1">
    <property type="nucleotide sequence ID" value="NZ_SNWP01000011.1"/>
</dbReference>
<evidence type="ECO:0000259" key="1">
    <source>
        <dbReference type="PROSITE" id="PS51725"/>
    </source>
</evidence>
<name>A0A4R6IXE1_9BACT</name>
<dbReference type="InterPro" id="IPR011008">
    <property type="entry name" value="Dimeric_a/b-barrel"/>
</dbReference>
<dbReference type="AlphaFoldDB" id="A0A4R6IXE1"/>
<keyword evidence="2" id="KW-0560">Oxidoreductase</keyword>
<accession>A0A4R6IXE1</accession>
<proteinExistence type="predicted"/>